<organism evidence="1">
    <name type="scientific">marine metagenome</name>
    <dbReference type="NCBI Taxonomy" id="408172"/>
    <lineage>
        <taxon>unclassified sequences</taxon>
        <taxon>metagenomes</taxon>
        <taxon>ecological metagenomes</taxon>
    </lineage>
</organism>
<dbReference type="EMBL" id="UINC01056732">
    <property type="protein sequence ID" value="SVB77113.1"/>
    <property type="molecule type" value="Genomic_DNA"/>
</dbReference>
<accession>A0A382GRA2</accession>
<name>A0A382GRA2_9ZZZZ</name>
<evidence type="ECO:0000313" key="1">
    <source>
        <dbReference type="EMBL" id="SVB77113.1"/>
    </source>
</evidence>
<gene>
    <name evidence="1" type="ORF">METZ01_LOCUS229967</name>
</gene>
<sequence length="64" mass="7041">MFSDGLHVWCWSVPTAVVPTDDALGECKARGKKAPGGYARELAVDDPVERRQVRSGFCLYECVP</sequence>
<reference evidence="1" key="1">
    <citation type="submission" date="2018-05" db="EMBL/GenBank/DDBJ databases">
        <authorList>
            <person name="Lanie J.A."/>
            <person name="Ng W.-L."/>
            <person name="Kazmierczak K.M."/>
            <person name="Andrzejewski T.M."/>
            <person name="Davidsen T.M."/>
            <person name="Wayne K.J."/>
            <person name="Tettelin H."/>
            <person name="Glass J.I."/>
            <person name="Rusch D."/>
            <person name="Podicherti R."/>
            <person name="Tsui H.-C.T."/>
            <person name="Winkler M.E."/>
        </authorList>
    </citation>
    <scope>NUCLEOTIDE SEQUENCE</scope>
</reference>
<proteinExistence type="predicted"/>
<dbReference type="AlphaFoldDB" id="A0A382GRA2"/>
<protein>
    <submittedName>
        <fullName evidence="1">Uncharacterized protein</fullName>
    </submittedName>
</protein>